<evidence type="ECO:0000313" key="3">
    <source>
        <dbReference type="Proteomes" id="UP000244022"/>
    </source>
</evidence>
<organism evidence="2 3">
    <name type="scientific">Enterococcus mundtii</name>
    <dbReference type="NCBI Taxonomy" id="53346"/>
    <lineage>
        <taxon>Bacteria</taxon>
        <taxon>Bacillati</taxon>
        <taxon>Bacillota</taxon>
        <taxon>Bacilli</taxon>
        <taxon>Lactobacillales</taxon>
        <taxon>Enterococcaceae</taxon>
        <taxon>Enterococcus</taxon>
    </lineage>
</organism>
<evidence type="ECO:0000256" key="1">
    <source>
        <dbReference type="SAM" id="Phobius"/>
    </source>
</evidence>
<dbReference type="EMBL" id="PYGR01000061">
    <property type="protein sequence ID" value="PTO34474.1"/>
    <property type="molecule type" value="Genomic_DNA"/>
</dbReference>
<protein>
    <recommendedName>
        <fullName evidence="4">Beta-carotene 15,15'-monooxygenase</fullName>
    </recommendedName>
</protein>
<sequence length="241" mass="27905">MNRDYPENDISTQEAKKRIVRLGTKQMLKNQISRTSYLSLFLSSIKFVGWKLWSIQFALLGFSLFLMFSKGEMSYEHVLRGITGMVLFSVIFFTDELFKSFTNNMWELEQTFKYDLRQHTAMKMLVFGVFDLLLILILAVVGKQIFHVSFLSFALYLLAPFNVFCIVLFSIFTLIRNNLSNLLLWTSSGVLVAVTIITEGVFNIYSFPLSYWTIVYVITSIGLLALIRQMLKKHNMVGDFI</sequence>
<name>A0A2T5DA42_ENTMU</name>
<feature type="transmembrane region" description="Helical" evidence="1">
    <location>
        <begin position="153"/>
        <end position="175"/>
    </location>
</feature>
<dbReference type="AlphaFoldDB" id="A0A2T5DA42"/>
<feature type="transmembrane region" description="Helical" evidence="1">
    <location>
        <begin position="211"/>
        <end position="227"/>
    </location>
</feature>
<feature type="transmembrane region" description="Helical" evidence="1">
    <location>
        <begin position="37"/>
        <end position="66"/>
    </location>
</feature>
<gene>
    <name evidence="2" type="ORF">C6N14_11955</name>
</gene>
<keyword evidence="1" id="KW-0812">Transmembrane</keyword>
<accession>A0A2T5DA42</accession>
<reference evidence="2 3" key="1">
    <citation type="submission" date="2018-03" db="EMBL/GenBank/DDBJ databases">
        <title>Draft genome sequences of four Enterococcus mundtii strains isolated from beef slaughterhouses in Kenya.</title>
        <authorList>
            <person name="Wambui J."/>
            <person name="Stevens M."/>
            <person name="Njage P."/>
            <person name="Stephan R."/>
            <person name="Tasara T."/>
        </authorList>
    </citation>
    <scope>NUCLEOTIDE SEQUENCE [LARGE SCALE GENOMIC DNA]</scope>
    <source>
        <strain evidence="2 3">H18-EM</strain>
    </source>
</reference>
<dbReference type="Proteomes" id="UP000244022">
    <property type="component" value="Unassembled WGS sequence"/>
</dbReference>
<comment type="caution">
    <text evidence="2">The sequence shown here is derived from an EMBL/GenBank/DDBJ whole genome shotgun (WGS) entry which is preliminary data.</text>
</comment>
<feature type="transmembrane region" description="Helical" evidence="1">
    <location>
        <begin position="182"/>
        <end position="205"/>
    </location>
</feature>
<feature type="transmembrane region" description="Helical" evidence="1">
    <location>
        <begin position="119"/>
        <end position="141"/>
    </location>
</feature>
<proteinExistence type="predicted"/>
<evidence type="ECO:0000313" key="2">
    <source>
        <dbReference type="EMBL" id="PTO34474.1"/>
    </source>
</evidence>
<evidence type="ECO:0008006" key="4">
    <source>
        <dbReference type="Google" id="ProtNLM"/>
    </source>
</evidence>
<feature type="transmembrane region" description="Helical" evidence="1">
    <location>
        <begin position="78"/>
        <end position="98"/>
    </location>
</feature>
<dbReference type="RefSeq" id="WP_108146339.1">
    <property type="nucleotide sequence ID" value="NZ_JADNDD010000013.1"/>
</dbReference>
<keyword evidence="1" id="KW-1133">Transmembrane helix</keyword>
<keyword evidence="1" id="KW-0472">Membrane</keyword>